<evidence type="ECO:0000256" key="4">
    <source>
        <dbReference type="PROSITE-ProRule" id="PRU00024"/>
    </source>
</evidence>
<dbReference type="GO" id="GO:0008270">
    <property type="term" value="F:zinc ion binding"/>
    <property type="evidence" value="ECO:0007669"/>
    <property type="project" value="UniProtKB-KW"/>
</dbReference>
<dbReference type="SMART" id="SM00184">
    <property type="entry name" value="RING"/>
    <property type="match status" value="1"/>
</dbReference>
<dbReference type="InterPro" id="IPR013083">
    <property type="entry name" value="Znf_RING/FYVE/PHD"/>
</dbReference>
<reference evidence="10" key="1">
    <citation type="submission" date="2025-08" db="UniProtKB">
        <authorList>
            <consortium name="RefSeq"/>
        </authorList>
    </citation>
    <scope>IDENTIFICATION</scope>
    <source>
        <tissue evidence="10">Spleen</tissue>
    </source>
</reference>
<feature type="domain" description="RING-type" evidence="6">
    <location>
        <begin position="16"/>
        <end position="57"/>
    </location>
</feature>
<dbReference type="PROSITE" id="PS00518">
    <property type="entry name" value="ZF_RING_1"/>
    <property type="match status" value="1"/>
</dbReference>
<dbReference type="Pfam" id="PF00622">
    <property type="entry name" value="SPRY"/>
    <property type="match status" value="1"/>
</dbReference>
<dbReference type="KEGG" id="pcw:110213673"/>
<dbReference type="CDD" id="cd13733">
    <property type="entry name" value="SPRY_PRY_C-I_1"/>
    <property type="match status" value="1"/>
</dbReference>
<evidence type="ECO:0000313" key="9">
    <source>
        <dbReference type="Proteomes" id="UP000515140"/>
    </source>
</evidence>
<gene>
    <name evidence="10" type="primary">LOC110213673</name>
</gene>
<evidence type="ECO:0000259" key="8">
    <source>
        <dbReference type="PROSITE" id="PS50188"/>
    </source>
</evidence>
<protein>
    <submittedName>
        <fullName evidence="10">Probable E3 ubiquitin-protein ligase TRIML1</fullName>
    </submittedName>
</protein>
<dbReference type="Gene3D" id="2.60.120.920">
    <property type="match status" value="1"/>
</dbReference>
<evidence type="ECO:0000256" key="5">
    <source>
        <dbReference type="SAM" id="Coils"/>
    </source>
</evidence>
<dbReference type="InterPro" id="IPR001841">
    <property type="entry name" value="Znf_RING"/>
</dbReference>
<evidence type="ECO:0000313" key="10">
    <source>
        <dbReference type="RefSeq" id="XP_020849725.1"/>
    </source>
</evidence>
<keyword evidence="1" id="KW-0479">Metal-binding</keyword>
<keyword evidence="5" id="KW-0175">Coiled coil</keyword>
<dbReference type="Proteomes" id="UP000515140">
    <property type="component" value="Unplaced"/>
</dbReference>
<dbReference type="SMART" id="SM00449">
    <property type="entry name" value="SPRY"/>
    <property type="match status" value="1"/>
</dbReference>
<dbReference type="PANTHER" id="PTHR24103">
    <property type="entry name" value="E3 UBIQUITIN-PROTEIN LIGASE TRIM"/>
    <property type="match status" value="1"/>
</dbReference>
<dbReference type="AlphaFoldDB" id="A0A6P5KV29"/>
<dbReference type="PROSITE" id="PS50089">
    <property type="entry name" value="ZF_RING_2"/>
    <property type="match status" value="1"/>
</dbReference>
<dbReference type="Pfam" id="PF13765">
    <property type="entry name" value="PRY"/>
    <property type="match status" value="1"/>
</dbReference>
<feature type="domain" description="B box-type" evidence="7">
    <location>
        <begin position="90"/>
        <end position="131"/>
    </location>
</feature>
<dbReference type="SMART" id="SM00589">
    <property type="entry name" value="PRY"/>
    <property type="match status" value="1"/>
</dbReference>
<keyword evidence="2 4" id="KW-0863">Zinc-finger</keyword>
<name>A0A6P5KV29_PHACI</name>
<evidence type="ECO:0000259" key="6">
    <source>
        <dbReference type="PROSITE" id="PS50089"/>
    </source>
</evidence>
<dbReference type="InterPro" id="IPR001870">
    <property type="entry name" value="B30.2/SPRY"/>
</dbReference>
<dbReference type="PRINTS" id="PR01407">
    <property type="entry name" value="BUTYPHLNCDUF"/>
</dbReference>
<dbReference type="InterPro" id="IPR027370">
    <property type="entry name" value="Znf-RING_euk"/>
</dbReference>
<dbReference type="GeneID" id="110213673"/>
<dbReference type="SUPFAM" id="SSF57850">
    <property type="entry name" value="RING/U-box"/>
    <property type="match status" value="1"/>
</dbReference>
<accession>A0A6P5KV29</accession>
<evidence type="ECO:0000256" key="1">
    <source>
        <dbReference type="ARBA" id="ARBA00022723"/>
    </source>
</evidence>
<dbReference type="InterPro" id="IPR013320">
    <property type="entry name" value="ConA-like_dom_sf"/>
</dbReference>
<dbReference type="InterPro" id="IPR017907">
    <property type="entry name" value="Znf_RING_CS"/>
</dbReference>
<dbReference type="Gene3D" id="3.30.40.10">
    <property type="entry name" value="Zinc/RING finger domain, C3HC4 (zinc finger)"/>
    <property type="match status" value="1"/>
</dbReference>
<dbReference type="InParanoid" id="A0A6P5KV29"/>
<feature type="coiled-coil region" evidence="5">
    <location>
        <begin position="128"/>
        <end position="166"/>
    </location>
</feature>
<dbReference type="Gene3D" id="3.30.160.60">
    <property type="entry name" value="Classic Zinc Finger"/>
    <property type="match status" value="1"/>
</dbReference>
<dbReference type="InterPro" id="IPR003877">
    <property type="entry name" value="SPRY_dom"/>
</dbReference>
<dbReference type="Pfam" id="PF00643">
    <property type="entry name" value="zf-B_box"/>
    <property type="match status" value="1"/>
</dbReference>
<keyword evidence="3" id="KW-0862">Zinc</keyword>
<sequence length="441" mass="51047">MEVRDLIAHLKYELTCAICLDYFTEPVLVPCGHTFCKACLLQCWEEAPTRGICPECKTVNESRHFIANLDVENLTLTGKLIRPHLLQMVGGPSFCKEHQQVQELFCEDDQRLLCKACFSSREHIFHKVSLLKKAAESYRKKLQEMLEKLKEKTKEADIAINNEKKNMEQCQVKMQTLKGVIVFEYAKMYQFLMEDEKQHLACLEKSYEKELGETGEESEALLLQCPQATSQEWPRCRILGMRDMLMTFHRDITLDPETANPYLLLSEDLRSVTIGSTMQEVPDNPERFEGAVIVLGTQKFTQGRHYWEVEVGDKTEWSVGICRDSTDRKGRLLPVDVFSLTGFKMRDDFILWVHDIMEAFLIPEPLHKLGIFLDYECRHIAFYNVTSKSLIYSLLNVDFQGPLRPFFSPCIPNKDSIIRPLTIRTMTDQEAGDPYKVFPME</sequence>
<dbReference type="InterPro" id="IPR050143">
    <property type="entry name" value="TRIM/RBCC"/>
</dbReference>
<dbReference type="SUPFAM" id="SSF57845">
    <property type="entry name" value="B-box zinc-binding domain"/>
    <property type="match status" value="1"/>
</dbReference>
<evidence type="ECO:0000256" key="3">
    <source>
        <dbReference type="ARBA" id="ARBA00022833"/>
    </source>
</evidence>
<dbReference type="SUPFAM" id="SSF49899">
    <property type="entry name" value="Concanavalin A-like lectins/glucanases"/>
    <property type="match status" value="1"/>
</dbReference>
<dbReference type="InterPro" id="IPR003879">
    <property type="entry name" value="Butyrophylin_SPRY"/>
</dbReference>
<keyword evidence="9" id="KW-1185">Reference proteome</keyword>
<evidence type="ECO:0000256" key="2">
    <source>
        <dbReference type="ARBA" id="ARBA00022771"/>
    </source>
</evidence>
<dbReference type="InterPro" id="IPR006574">
    <property type="entry name" value="PRY"/>
</dbReference>
<dbReference type="SMART" id="SM00336">
    <property type="entry name" value="BBOX"/>
    <property type="match status" value="1"/>
</dbReference>
<dbReference type="RefSeq" id="XP_020849725.1">
    <property type="nucleotide sequence ID" value="XM_020994066.1"/>
</dbReference>
<dbReference type="InterPro" id="IPR000315">
    <property type="entry name" value="Znf_B-box"/>
</dbReference>
<dbReference type="FunFam" id="2.60.120.920:FF:000004">
    <property type="entry name" value="Butyrophilin subfamily 1 member A1"/>
    <property type="match status" value="1"/>
</dbReference>
<proteinExistence type="predicted"/>
<evidence type="ECO:0000259" key="7">
    <source>
        <dbReference type="PROSITE" id="PS50119"/>
    </source>
</evidence>
<organism evidence="9 10">
    <name type="scientific">Phascolarctos cinereus</name>
    <name type="common">Koala</name>
    <dbReference type="NCBI Taxonomy" id="38626"/>
    <lineage>
        <taxon>Eukaryota</taxon>
        <taxon>Metazoa</taxon>
        <taxon>Chordata</taxon>
        <taxon>Craniata</taxon>
        <taxon>Vertebrata</taxon>
        <taxon>Euteleostomi</taxon>
        <taxon>Mammalia</taxon>
        <taxon>Metatheria</taxon>
        <taxon>Diprotodontia</taxon>
        <taxon>Phascolarctidae</taxon>
        <taxon>Phascolarctos</taxon>
    </lineage>
</organism>
<dbReference type="InterPro" id="IPR043136">
    <property type="entry name" value="B30.2/SPRY_sf"/>
</dbReference>
<dbReference type="PROSITE" id="PS50119">
    <property type="entry name" value="ZF_BBOX"/>
    <property type="match status" value="1"/>
</dbReference>
<dbReference type="PROSITE" id="PS50188">
    <property type="entry name" value="B302_SPRY"/>
    <property type="match status" value="1"/>
</dbReference>
<dbReference type="Pfam" id="PF13445">
    <property type="entry name" value="zf-RING_UBOX"/>
    <property type="match status" value="1"/>
</dbReference>
<feature type="domain" description="B30.2/SPRY" evidence="8">
    <location>
        <begin position="232"/>
        <end position="425"/>
    </location>
</feature>